<accession>A0ACC0WET1</accession>
<keyword evidence="2" id="KW-1185">Reference proteome</keyword>
<name>A0ACC0WET1_9STRA</name>
<organism evidence="1 2">
    <name type="scientific">Peronosclerospora sorghi</name>
    <dbReference type="NCBI Taxonomy" id="230839"/>
    <lineage>
        <taxon>Eukaryota</taxon>
        <taxon>Sar</taxon>
        <taxon>Stramenopiles</taxon>
        <taxon>Oomycota</taxon>
        <taxon>Peronosporomycetes</taxon>
        <taxon>Peronosporales</taxon>
        <taxon>Peronosporaceae</taxon>
        <taxon>Peronosclerospora</taxon>
    </lineage>
</organism>
<reference evidence="1 2" key="1">
    <citation type="journal article" date="2022" name="bioRxiv">
        <title>The genome of the oomycete Peronosclerospora sorghi, a cosmopolitan pathogen of maize and sorghum, is inflated with dispersed pseudogenes.</title>
        <authorList>
            <person name="Fletcher K."/>
            <person name="Martin F."/>
            <person name="Isakeit T."/>
            <person name="Cavanaugh K."/>
            <person name="Magill C."/>
            <person name="Michelmore R."/>
        </authorList>
    </citation>
    <scope>NUCLEOTIDE SEQUENCE [LARGE SCALE GENOMIC DNA]</scope>
    <source>
        <strain evidence="1">P6</strain>
    </source>
</reference>
<sequence length="115" mass="13502">MEAWASALTSLLFSSSSAIGRSFQSFREVPFVVHRCRFVPSTDTPYICFCNQLLASLKCRRVSSRRTLRNTTSLVFRTFRKTFRALNDWREDRIRVRGRLSILFPQKPMRVEMFG</sequence>
<dbReference type="EMBL" id="CM047592">
    <property type="protein sequence ID" value="KAI9917264.1"/>
    <property type="molecule type" value="Genomic_DNA"/>
</dbReference>
<evidence type="ECO:0000313" key="2">
    <source>
        <dbReference type="Proteomes" id="UP001163321"/>
    </source>
</evidence>
<protein>
    <submittedName>
        <fullName evidence="1">Uncharacterized protein</fullName>
    </submittedName>
</protein>
<gene>
    <name evidence="1" type="ORF">PsorP6_012472</name>
</gene>
<comment type="caution">
    <text evidence="1">The sequence shown here is derived from an EMBL/GenBank/DDBJ whole genome shotgun (WGS) entry which is preliminary data.</text>
</comment>
<proteinExistence type="predicted"/>
<evidence type="ECO:0000313" key="1">
    <source>
        <dbReference type="EMBL" id="KAI9917264.1"/>
    </source>
</evidence>
<dbReference type="Proteomes" id="UP001163321">
    <property type="component" value="Chromosome 13"/>
</dbReference>